<sequence>MKAKLEKISFEQNHEHIDTQTLMDILIEASQEVAPKRTKRKAKHMNIWNDEIAIALKSNKKALYEWKLNGKPQDGPFKDQKKSTKAKLRGAQRREIALQRNMNMEEIMNAQFRDSKTFYKLVNSYRKRPSVQIEELIVGDETYTTPENILEGWKTL</sequence>
<proteinExistence type="predicted"/>
<dbReference type="Proteomes" id="UP000568751">
    <property type="component" value="Unassembled WGS sequence"/>
</dbReference>
<dbReference type="EMBL" id="JACCHT010000022">
    <property type="protein sequence ID" value="NYT28741.1"/>
    <property type="molecule type" value="Genomic_DNA"/>
</dbReference>
<reference evidence="2 3" key="1">
    <citation type="submission" date="2020-05" db="EMBL/GenBank/DDBJ databases">
        <title>Horizontal transmission and recombination maintain forever young bacterial symbiont genomes.</title>
        <authorList>
            <person name="Russell S.L."/>
            <person name="Pepper-Tunick E."/>
            <person name="Svedberg J."/>
            <person name="Byrne A."/>
            <person name="Ruelas Castillo J."/>
            <person name="Vollmers C."/>
            <person name="Beinart R.A."/>
            <person name="Corbett-Detig R."/>
        </authorList>
    </citation>
    <scope>NUCLEOTIDE SEQUENCE [LARGE SCALE GENOMIC DNA]</scope>
    <source>
        <strain evidence="2">455</strain>
    </source>
</reference>
<accession>A0A853F6Q9</accession>
<name>A0A853F6Q9_9GAMM</name>
<evidence type="ECO:0000313" key="3">
    <source>
        <dbReference type="Proteomes" id="UP000568751"/>
    </source>
</evidence>
<organism evidence="2 3">
    <name type="scientific">Candidatus Thiodubiliella endoseptemdiera</name>
    <dbReference type="NCBI Taxonomy" id="2738886"/>
    <lineage>
        <taxon>Bacteria</taxon>
        <taxon>Pseudomonadati</taxon>
        <taxon>Pseudomonadota</taxon>
        <taxon>Gammaproteobacteria</taxon>
        <taxon>Candidatus Pseudothioglobaceae</taxon>
        <taxon>Candidatus Thiodubiliella</taxon>
    </lineage>
</organism>
<dbReference type="AlphaFoldDB" id="A0A853F6Q9"/>
<feature type="region of interest" description="Disordered" evidence="1">
    <location>
        <begin position="71"/>
        <end position="91"/>
    </location>
</feature>
<gene>
    <name evidence="2" type="ORF">H0A76_13360</name>
</gene>
<evidence type="ECO:0000256" key="1">
    <source>
        <dbReference type="SAM" id="MobiDB-lite"/>
    </source>
</evidence>
<comment type="caution">
    <text evidence="2">The sequence shown here is derived from an EMBL/GenBank/DDBJ whole genome shotgun (WGS) entry which is preliminary data.</text>
</comment>
<protein>
    <submittedName>
        <fullName evidence="2">Uncharacterized protein</fullName>
    </submittedName>
</protein>
<evidence type="ECO:0000313" key="2">
    <source>
        <dbReference type="EMBL" id="NYT28741.1"/>
    </source>
</evidence>